<evidence type="ECO:0008006" key="3">
    <source>
        <dbReference type="Google" id="ProtNLM"/>
    </source>
</evidence>
<protein>
    <recommendedName>
        <fullName evidence="3">Ubiquitin-like protease family profile domain-containing protein</fullName>
    </recommendedName>
</protein>
<name>A0A484L8D5_9ASTE</name>
<dbReference type="EMBL" id="OOIL02001115">
    <property type="protein sequence ID" value="VFQ72573.1"/>
    <property type="molecule type" value="Genomic_DNA"/>
</dbReference>
<gene>
    <name evidence="1" type="ORF">CCAM_LOCUS14349</name>
</gene>
<sequence>MVCYIQPPISYPYAILKKNLQALPSPQTSKLCHSSVTVTLSLPCLALGVASPRRRPLRRCRPWRCLPTASSTSSSSTFDLPLPILPSPFPLPSLAIANLVVSFSVANLAVPYCPAPCPGPLLSCRFPSPPLPHAVPCSPSLSVKDIRLHVYRKGFDPTYMRWKWHGELENPCSSSYTHNEQVENDIHDIHNFEVEMEDELGATQDVPLDQVVIDEERMADEQKKKKVRDAGKCEKLYKRKREGHPPIELKWECGEPRELAASQATTTADIAGSSTETGSQLGREDSWLREAGTAEHPGRMRGFGSYSGLRKVSKGNMKLAAVCYLRISDLANYIVAHGSVFSRAQETMADHEGSFVAWPKSLVGLGDPPVHTARHGDFSSSKSRHILGVCPTASPSSPVLDVVDRSSYVSFGPRCRELCQADTHICFSHHQRHSRSRVHALSGGDEAEDASEEYTILAFPAMYGLTHRWSWRLLRERHMPQLKARPDWIDVLEVPQQLGGVECGYYTMQFLWLIVNMCAQCSLPLYDVFQSTSPYTRAELEEVREF</sequence>
<reference evidence="1 2" key="1">
    <citation type="submission" date="2018-04" db="EMBL/GenBank/DDBJ databases">
        <authorList>
            <person name="Vogel A."/>
        </authorList>
    </citation>
    <scope>NUCLEOTIDE SEQUENCE [LARGE SCALE GENOMIC DNA]</scope>
</reference>
<keyword evidence="2" id="KW-1185">Reference proteome</keyword>
<proteinExistence type="predicted"/>
<dbReference type="AlphaFoldDB" id="A0A484L8D5"/>
<organism evidence="1 2">
    <name type="scientific">Cuscuta campestris</name>
    <dbReference type="NCBI Taxonomy" id="132261"/>
    <lineage>
        <taxon>Eukaryota</taxon>
        <taxon>Viridiplantae</taxon>
        <taxon>Streptophyta</taxon>
        <taxon>Embryophyta</taxon>
        <taxon>Tracheophyta</taxon>
        <taxon>Spermatophyta</taxon>
        <taxon>Magnoliopsida</taxon>
        <taxon>eudicotyledons</taxon>
        <taxon>Gunneridae</taxon>
        <taxon>Pentapetalae</taxon>
        <taxon>asterids</taxon>
        <taxon>lamiids</taxon>
        <taxon>Solanales</taxon>
        <taxon>Convolvulaceae</taxon>
        <taxon>Cuscuteae</taxon>
        <taxon>Cuscuta</taxon>
        <taxon>Cuscuta subgen. Grammica</taxon>
        <taxon>Cuscuta sect. Cleistogrammica</taxon>
    </lineage>
</organism>
<accession>A0A484L8D5</accession>
<evidence type="ECO:0000313" key="2">
    <source>
        <dbReference type="Proteomes" id="UP000595140"/>
    </source>
</evidence>
<evidence type="ECO:0000313" key="1">
    <source>
        <dbReference type="EMBL" id="VFQ72573.1"/>
    </source>
</evidence>
<dbReference type="Proteomes" id="UP000595140">
    <property type="component" value="Unassembled WGS sequence"/>
</dbReference>